<comment type="caution">
    <text evidence="3">The sequence shown here is derived from an EMBL/GenBank/DDBJ whole genome shotgun (WGS) entry which is preliminary data.</text>
</comment>
<sequence>MGTEWAVYMIETHAGSYYTGTTKDVISRYQTHESGAGARAIRLAGGPRGIVWLREGLPKSDAFRLERAIKQLSRKEKERLIARGLESVGIGPDGRPER</sequence>
<dbReference type="SUPFAM" id="SSF82771">
    <property type="entry name" value="GIY-YIG endonuclease"/>
    <property type="match status" value="1"/>
</dbReference>
<proteinExistence type="inferred from homology"/>
<evidence type="ECO:0000313" key="3">
    <source>
        <dbReference type="EMBL" id="MFA9462163.1"/>
    </source>
</evidence>
<comment type="similarity">
    <text evidence="1">Belongs to the UPF0213 family.</text>
</comment>
<dbReference type="InterPro" id="IPR000305">
    <property type="entry name" value="GIY-YIG_endonuc"/>
</dbReference>
<evidence type="ECO:0000313" key="4">
    <source>
        <dbReference type="Proteomes" id="UP001575181"/>
    </source>
</evidence>
<reference evidence="3 4" key="1">
    <citation type="submission" date="2024-08" db="EMBL/GenBank/DDBJ databases">
        <title>Whole-genome sequencing of halo(alkali)philic microorganisms from hypersaline lakes.</title>
        <authorList>
            <person name="Sorokin D.Y."/>
            <person name="Merkel A.Y."/>
            <person name="Messina E."/>
            <person name="Yakimov M."/>
        </authorList>
    </citation>
    <scope>NUCLEOTIDE SEQUENCE [LARGE SCALE GENOMIC DNA]</scope>
    <source>
        <strain evidence="3 4">Cl-TMA</strain>
    </source>
</reference>
<feature type="domain" description="GIY-YIG" evidence="2">
    <location>
        <begin position="3"/>
        <end position="79"/>
    </location>
</feature>
<evidence type="ECO:0000259" key="2">
    <source>
        <dbReference type="PROSITE" id="PS50164"/>
    </source>
</evidence>
<dbReference type="PANTHER" id="PTHR34477">
    <property type="entry name" value="UPF0213 PROTEIN YHBQ"/>
    <property type="match status" value="1"/>
</dbReference>
<dbReference type="Gene3D" id="3.40.1440.10">
    <property type="entry name" value="GIY-YIG endonuclease"/>
    <property type="match status" value="1"/>
</dbReference>
<dbReference type="PANTHER" id="PTHR34477:SF1">
    <property type="entry name" value="UPF0213 PROTEIN YHBQ"/>
    <property type="match status" value="1"/>
</dbReference>
<accession>A0ABV4TXV7</accession>
<name>A0ABV4TXV7_9GAMM</name>
<evidence type="ECO:0000256" key="1">
    <source>
        <dbReference type="ARBA" id="ARBA00007435"/>
    </source>
</evidence>
<dbReference type="InterPro" id="IPR035901">
    <property type="entry name" value="GIY-YIG_endonuc_sf"/>
</dbReference>
<dbReference type="Proteomes" id="UP001575181">
    <property type="component" value="Unassembled WGS sequence"/>
</dbReference>
<dbReference type="PROSITE" id="PS50164">
    <property type="entry name" value="GIY_YIG"/>
    <property type="match status" value="1"/>
</dbReference>
<dbReference type="RefSeq" id="WP_373656950.1">
    <property type="nucleotide sequence ID" value="NZ_JBGUAW010000011.1"/>
</dbReference>
<gene>
    <name evidence="3" type="ORF">ACERLL_15195</name>
</gene>
<protein>
    <submittedName>
        <fullName evidence="3">GIY-YIG nuclease family protein</fullName>
    </submittedName>
</protein>
<dbReference type="EMBL" id="JBGUAW010000011">
    <property type="protein sequence ID" value="MFA9462163.1"/>
    <property type="molecule type" value="Genomic_DNA"/>
</dbReference>
<dbReference type="InterPro" id="IPR050190">
    <property type="entry name" value="UPF0213_domain"/>
</dbReference>
<dbReference type="Pfam" id="PF01541">
    <property type="entry name" value="GIY-YIG"/>
    <property type="match status" value="1"/>
</dbReference>
<keyword evidence="4" id="KW-1185">Reference proteome</keyword>
<organism evidence="3 4">
    <name type="scientific">Thiohalorhabdus methylotrophus</name>
    <dbReference type="NCBI Taxonomy" id="3242694"/>
    <lineage>
        <taxon>Bacteria</taxon>
        <taxon>Pseudomonadati</taxon>
        <taxon>Pseudomonadota</taxon>
        <taxon>Gammaproteobacteria</taxon>
        <taxon>Thiohalorhabdales</taxon>
        <taxon>Thiohalorhabdaceae</taxon>
        <taxon>Thiohalorhabdus</taxon>
    </lineage>
</organism>